<dbReference type="CDD" id="cd06222">
    <property type="entry name" value="RNase_H_like"/>
    <property type="match status" value="1"/>
</dbReference>
<dbReference type="EMBL" id="DF974566">
    <property type="protein sequence ID" value="GAU49448.1"/>
    <property type="molecule type" value="Genomic_DNA"/>
</dbReference>
<organism evidence="2 3">
    <name type="scientific">Trifolium subterraneum</name>
    <name type="common">Subterranean clover</name>
    <dbReference type="NCBI Taxonomy" id="3900"/>
    <lineage>
        <taxon>Eukaryota</taxon>
        <taxon>Viridiplantae</taxon>
        <taxon>Streptophyta</taxon>
        <taxon>Embryophyta</taxon>
        <taxon>Tracheophyta</taxon>
        <taxon>Spermatophyta</taxon>
        <taxon>Magnoliopsida</taxon>
        <taxon>eudicotyledons</taxon>
        <taxon>Gunneridae</taxon>
        <taxon>Pentapetalae</taxon>
        <taxon>rosids</taxon>
        <taxon>fabids</taxon>
        <taxon>Fabales</taxon>
        <taxon>Fabaceae</taxon>
        <taxon>Papilionoideae</taxon>
        <taxon>50 kb inversion clade</taxon>
        <taxon>NPAAA clade</taxon>
        <taxon>Hologalegina</taxon>
        <taxon>IRL clade</taxon>
        <taxon>Trifolieae</taxon>
        <taxon>Trifolium</taxon>
    </lineage>
</organism>
<dbReference type="SUPFAM" id="SSF53098">
    <property type="entry name" value="Ribonuclease H-like"/>
    <property type="match status" value="1"/>
</dbReference>
<evidence type="ECO:0000313" key="2">
    <source>
        <dbReference type="EMBL" id="GAU49448.1"/>
    </source>
</evidence>
<dbReference type="InterPro" id="IPR053151">
    <property type="entry name" value="RNase_H-like"/>
</dbReference>
<dbReference type="Pfam" id="PF13456">
    <property type="entry name" value="RVT_3"/>
    <property type="match status" value="1"/>
</dbReference>
<feature type="domain" description="RNase H type-1" evidence="1">
    <location>
        <begin position="31"/>
        <end position="121"/>
    </location>
</feature>
<dbReference type="InterPro" id="IPR044730">
    <property type="entry name" value="RNase_H-like_dom_plant"/>
</dbReference>
<dbReference type="InterPro" id="IPR036397">
    <property type="entry name" value="RNaseH_sf"/>
</dbReference>
<name>A0A2Z6NZ46_TRISU</name>
<protein>
    <recommendedName>
        <fullName evidence="1">RNase H type-1 domain-containing protein</fullName>
    </recommendedName>
</protein>
<dbReference type="OrthoDB" id="1431454at2759"/>
<evidence type="ECO:0000313" key="3">
    <source>
        <dbReference type="Proteomes" id="UP000242715"/>
    </source>
</evidence>
<evidence type="ECO:0000259" key="1">
    <source>
        <dbReference type="PROSITE" id="PS50879"/>
    </source>
</evidence>
<dbReference type="PANTHER" id="PTHR47723:SF13">
    <property type="entry name" value="PUTATIVE-RELATED"/>
    <property type="match status" value="1"/>
</dbReference>
<gene>
    <name evidence="2" type="ORF">TSUD_137920</name>
</gene>
<accession>A0A2Z6NZ46</accession>
<dbReference type="InterPro" id="IPR012337">
    <property type="entry name" value="RNaseH-like_sf"/>
</dbReference>
<sequence>MYTIYPLSPNIIYALLHSFLSLHEGWVPLREVGWVVVNTDGAGKNNKNSGCGGLIRGNEGEWLGGFAKGLGTCSGLVAELWVALEGLKLAWKKGYKRVELQIDDKDIVKAINKEVLIKAEG</sequence>
<dbReference type="PANTHER" id="PTHR47723">
    <property type="entry name" value="OS05G0353850 PROTEIN"/>
    <property type="match status" value="1"/>
</dbReference>
<dbReference type="GO" id="GO:0004523">
    <property type="term" value="F:RNA-DNA hybrid ribonuclease activity"/>
    <property type="evidence" value="ECO:0007669"/>
    <property type="project" value="InterPro"/>
</dbReference>
<dbReference type="InterPro" id="IPR002156">
    <property type="entry name" value="RNaseH_domain"/>
</dbReference>
<reference evidence="3" key="1">
    <citation type="journal article" date="2017" name="Front. Plant Sci.">
        <title>Climate Clever Clovers: New Paradigm to Reduce the Environmental Footprint of Ruminants by Breeding Low Methanogenic Forages Utilizing Haplotype Variation.</title>
        <authorList>
            <person name="Kaur P."/>
            <person name="Appels R."/>
            <person name="Bayer P.E."/>
            <person name="Keeble-Gagnere G."/>
            <person name="Wang J."/>
            <person name="Hirakawa H."/>
            <person name="Shirasawa K."/>
            <person name="Vercoe P."/>
            <person name="Stefanova K."/>
            <person name="Durmic Z."/>
            <person name="Nichols P."/>
            <person name="Revell C."/>
            <person name="Isobe S.N."/>
            <person name="Edwards D."/>
            <person name="Erskine W."/>
        </authorList>
    </citation>
    <scope>NUCLEOTIDE SEQUENCE [LARGE SCALE GENOMIC DNA]</scope>
    <source>
        <strain evidence="3">cv. Daliak</strain>
    </source>
</reference>
<dbReference type="Gene3D" id="3.30.420.10">
    <property type="entry name" value="Ribonuclease H-like superfamily/Ribonuclease H"/>
    <property type="match status" value="1"/>
</dbReference>
<keyword evidence="3" id="KW-1185">Reference proteome</keyword>
<dbReference type="GO" id="GO:0003676">
    <property type="term" value="F:nucleic acid binding"/>
    <property type="evidence" value="ECO:0007669"/>
    <property type="project" value="InterPro"/>
</dbReference>
<dbReference type="Proteomes" id="UP000242715">
    <property type="component" value="Unassembled WGS sequence"/>
</dbReference>
<dbReference type="AlphaFoldDB" id="A0A2Z6NZ46"/>
<proteinExistence type="predicted"/>
<dbReference type="PROSITE" id="PS50879">
    <property type="entry name" value="RNASE_H_1"/>
    <property type="match status" value="1"/>
</dbReference>